<keyword evidence="12 13" id="KW-0472">Membrane</keyword>
<evidence type="ECO:0000256" key="9">
    <source>
        <dbReference type="ARBA" id="ARBA00023002"/>
    </source>
</evidence>
<keyword evidence="10" id="KW-0408">Iron</keyword>
<dbReference type="Gene3D" id="1.10.630.10">
    <property type="entry name" value="Cytochrome P450"/>
    <property type="match status" value="2"/>
</dbReference>
<evidence type="ECO:0000256" key="1">
    <source>
        <dbReference type="ARBA" id="ARBA00001971"/>
    </source>
</evidence>
<dbReference type="PRINTS" id="PR00463">
    <property type="entry name" value="EP450I"/>
</dbReference>
<sequence length="992" mass="114621">MALLEALCGVVIFLFLLYRYLTATFDFWKKRGVPGPDPVLFFGTMKDIILEKVYAGIHWKRMYDTYEDSKFVGLFNMRKPVLLLKDPKHIRDVCITDGSLFSTRGLPFYPNAEPLIQFLFFVDGSVACPLRAKMSPMFTPSKLKEIFFTMQGAFSRLEIYMDSLLSKNEYINCSDVTSRFTADIISSSLLGINANTLSTDPNEQTRNKFIDNLLIIRSEGIVHKLLDMTKALLPELYNLIGYRLFRIDRVTDFYTDYILELMEYRKKHGIVKCDIVGLLMEIRDNPEDVAEVIDITDHFFGAQLFGFFTAAFDTSALTIANTLYELALNQNIQDKLRDEIRNMYIEKGELTYDNINSMSYLNAVLKESGRKYPLQDALTRSSTSSYTFRDTNITVPKDQAVIIPVYAIHHDPKIYPNPEVFDPERFNEEAIRSRDSVLHLPFGCGVRKCLGERLGALQSKMGVIAFLRKYKLEVCEKTVTSYKYNKVMGVFEILCGFVIFLFLLYRYLTATFDFWKKRGVPGPDPVLYFGTMKDIILKKEFAGIHWKRMYDTYEDAQFVGLFNMRKPVLLVKDPKYIKDILMKDSSLFPTRGFPYNMHVQPLLPFLFYTDGTIARFLRAKVSPTFTPNKLKEMSFTMHESFTRLYNYVDSVISKDDYMNCNDVAVRLLSDIIGRCLMDIDVKTLSMETNELDIISSNDQLQVIKETKGILKKIFMKMLLSLSNLVGYNLFHNDKYMEFYKNFVHDVVEHRKKHNIIKRDLISVLMALKENPGQLGDVIDMTDEFFCAEIFAIFTAGYELSSSVLINALYELALNQNVQDKLRDEIRNLFAENGELTYDTIKSMSYLHAVFKETTRKYPVIESMLRCASTSYTFRDTNVTIPKGQTVLIPTYAIHHDPKVYPKPEVFDPERFCNEADRSRDPMYHMPFGYGTRSCIGERVGILETKMSIAAFIRKYKVDVCEKTITSYDFYCKHGPLLGLSSNPIYLKVTKID</sequence>
<dbReference type="OrthoDB" id="1470350at2759"/>
<evidence type="ECO:0000313" key="14">
    <source>
        <dbReference type="EMBL" id="EZA58514.1"/>
    </source>
</evidence>
<evidence type="ECO:0000256" key="5">
    <source>
        <dbReference type="ARBA" id="ARBA00022617"/>
    </source>
</evidence>
<dbReference type="GO" id="GO:0020037">
    <property type="term" value="F:heme binding"/>
    <property type="evidence" value="ECO:0007669"/>
    <property type="project" value="InterPro"/>
</dbReference>
<evidence type="ECO:0000256" key="8">
    <source>
        <dbReference type="ARBA" id="ARBA00022848"/>
    </source>
</evidence>
<dbReference type="Pfam" id="PF00067">
    <property type="entry name" value="p450"/>
    <property type="match status" value="2"/>
</dbReference>
<dbReference type="STRING" id="2015173.A0A026WTT5"/>
<keyword evidence="8" id="KW-0492">Microsome</keyword>
<dbReference type="PANTHER" id="PTHR24292:SF104">
    <property type="entry name" value="CYTOCHROME P450 308A1-RELATED"/>
    <property type="match status" value="1"/>
</dbReference>
<dbReference type="CDD" id="cd11056">
    <property type="entry name" value="CYP6-like"/>
    <property type="match status" value="2"/>
</dbReference>
<evidence type="ECO:0000256" key="7">
    <source>
        <dbReference type="ARBA" id="ARBA00022824"/>
    </source>
</evidence>
<comment type="subcellular location">
    <subcellularLocation>
        <location evidence="3">Endoplasmic reticulum membrane</location>
        <topology evidence="3">Peripheral membrane protein</topology>
    </subcellularLocation>
    <subcellularLocation>
        <location evidence="2">Microsome membrane</location>
        <topology evidence="2">Peripheral membrane protein</topology>
    </subcellularLocation>
</comment>
<evidence type="ECO:0000256" key="4">
    <source>
        <dbReference type="ARBA" id="ARBA00010617"/>
    </source>
</evidence>
<comment type="similarity">
    <text evidence="4">Belongs to the cytochrome P450 family.</text>
</comment>
<protein>
    <submittedName>
        <fullName evidence="14">Putative cytochrome P450 6a13</fullName>
    </submittedName>
</protein>
<dbReference type="InterPro" id="IPR017972">
    <property type="entry name" value="Cyt_P450_CS"/>
</dbReference>
<keyword evidence="7" id="KW-0256">Endoplasmic reticulum</keyword>
<dbReference type="PRINTS" id="PR00385">
    <property type="entry name" value="P450"/>
</dbReference>
<dbReference type="InterPro" id="IPR001128">
    <property type="entry name" value="Cyt_P450"/>
</dbReference>
<keyword evidence="6" id="KW-0479">Metal-binding</keyword>
<organism evidence="14 15">
    <name type="scientific">Ooceraea biroi</name>
    <name type="common">Clonal raider ant</name>
    <name type="synonym">Cerapachys biroi</name>
    <dbReference type="NCBI Taxonomy" id="2015173"/>
    <lineage>
        <taxon>Eukaryota</taxon>
        <taxon>Metazoa</taxon>
        <taxon>Ecdysozoa</taxon>
        <taxon>Arthropoda</taxon>
        <taxon>Hexapoda</taxon>
        <taxon>Insecta</taxon>
        <taxon>Pterygota</taxon>
        <taxon>Neoptera</taxon>
        <taxon>Endopterygota</taxon>
        <taxon>Hymenoptera</taxon>
        <taxon>Apocrita</taxon>
        <taxon>Aculeata</taxon>
        <taxon>Formicoidea</taxon>
        <taxon>Formicidae</taxon>
        <taxon>Dorylinae</taxon>
        <taxon>Ooceraea</taxon>
    </lineage>
</organism>
<keyword evidence="15" id="KW-1185">Reference proteome</keyword>
<keyword evidence="5" id="KW-0349">Heme</keyword>
<dbReference type="InterPro" id="IPR036396">
    <property type="entry name" value="Cyt_P450_sf"/>
</dbReference>
<comment type="cofactor">
    <cofactor evidence="1">
        <name>heme</name>
        <dbReference type="ChEBI" id="CHEBI:30413"/>
    </cofactor>
</comment>
<dbReference type="GO" id="GO:0005506">
    <property type="term" value="F:iron ion binding"/>
    <property type="evidence" value="ECO:0007669"/>
    <property type="project" value="InterPro"/>
</dbReference>
<proteinExistence type="inferred from homology"/>
<evidence type="ECO:0000256" key="10">
    <source>
        <dbReference type="ARBA" id="ARBA00023004"/>
    </source>
</evidence>
<dbReference type="Proteomes" id="UP000053097">
    <property type="component" value="Unassembled WGS sequence"/>
</dbReference>
<dbReference type="PANTHER" id="PTHR24292">
    <property type="entry name" value="CYTOCHROME P450"/>
    <property type="match status" value="1"/>
</dbReference>
<evidence type="ECO:0000256" key="12">
    <source>
        <dbReference type="ARBA" id="ARBA00023136"/>
    </source>
</evidence>
<keyword evidence="13" id="KW-1133">Transmembrane helix</keyword>
<keyword evidence="9" id="KW-0560">Oxidoreductase</keyword>
<gene>
    <name evidence="14" type="ORF">X777_14676</name>
</gene>
<dbReference type="InterPro" id="IPR002401">
    <property type="entry name" value="Cyt_P450_E_grp-I"/>
</dbReference>
<evidence type="ECO:0000313" key="15">
    <source>
        <dbReference type="Proteomes" id="UP000053097"/>
    </source>
</evidence>
<dbReference type="GO" id="GO:0016705">
    <property type="term" value="F:oxidoreductase activity, acting on paired donors, with incorporation or reduction of molecular oxygen"/>
    <property type="evidence" value="ECO:0007669"/>
    <property type="project" value="InterPro"/>
</dbReference>
<keyword evidence="13" id="KW-0812">Transmembrane</keyword>
<dbReference type="PROSITE" id="PS00086">
    <property type="entry name" value="CYTOCHROME_P450"/>
    <property type="match status" value="2"/>
</dbReference>
<evidence type="ECO:0000256" key="13">
    <source>
        <dbReference type="SAM" id="Phobius"/>
    </source>
</evidence>
<dbReference type="GO" id="GO:0005789">
    <property type="term" value="C:endoplasmic reticulum membrane"/>
    <property type="evidence" value="ECO:0007669"/>
    <property type="project" value="UniProtKB-SubCell"/>
</dbReference>
<dbReference type="InterPro" id="IPR050476">
    <property type="entry name" value="Insect_CytP450_Detox"/>
</dbReference>
<dbReference type="SUPFAM" id="SSF48264">
    <property type="entry name" value="Cytochrome P450"/>
    <property type="match status" value="2"/>
</dbReference>
<evidence type="ECO:0000256" key="6">
    <source>
        <dbReference type="ARBA" id="ARBA00022723"/>
    </source>
</evidence>
<keyword evidence="11" id="KW-0503">Monooxygenase</keyword>
<dbReference type="EMBL" id="KK107119">
    <property type="protein sequence ID" value="EZA58514.1"/>
    <property type="molecule type" value="Genomic_DNA"/>
</dbReference>
<evidence type="ECO:0000256" key="3">
    <source>
        <dbReference type="ARBA" id="ARBA00004406"/>
    </source>
</evidence>
<accession>A0A026WTT5</accession>
<dbReference type="FunFam" id="1.10.630.10:FF:000182">
    <property type="entry name" value="Cytochrome P450 3A4"/>
    <property type="match status" value="1"/>
</dbReference>
<reference evidence="14 15" key="1">
    <citation type="journal article" date="2014" name="Curr. Biol.">
        <title>The genome of the clonal raider ant Cerapachys biroi.</title>
        <authorList>
            <person name="Oxley P.R."/>
            <person name="Ji L."/>
            <person name="Fetter-Pruneda I."/>
            <person name="McKenzie S.K."/>
            <person name="Li C."/>
            <person name="Hu H."/>
            <person name="Zhang G."/>
            <person name="Kronauer D.J."/>
        </authorList>
    </citation>
    <scope>NUCLEOTIDE SEQUENCE [LARGE SCALE GENOMIC DNA]</scope>
</reference>
<dbReference type="AlphaFoldDB" id="A0A026WTT5"/>
<feature type="transmembrane region" description="Helical" evidence="13">
    <location>
        <begin position="487"/>
        <end position="508"/>
    </location>
</feature>
<evidence type="ECO:0000256" key="2">
    <source>
        <dbReference type="ARBA" id="ARBA00004174"/>
    </source>
</evidence>
<evidence type="ECO:0000256" key="11">
    <source>
        <dbReference type="ARBA" id="ARBA00023033"/>
    </source>
</evidence>
<name>A0A026WTT5_OOCBI</name>
<dbReference type="OMA" id="GISEMHY"/>
<dbReference type="GO" id="GO:0004497">
    <property type="term" value="F:monooxygenase activity"/>
    <property type="evidence" value="ECO:0007669"/>
    <property type="project" value="UniProtKB-KW"/>
</dbReference>